<dbReference type="NCBIfam" id="TIGR04222">
    <property type="entry name" value="near_uncomplex"/>
    <property type="match status" value="1"/>
</dbReference>
<feature type="transmembrane region" description="Helical" evidence="1">
    <location>
        <begin position="175"/>
        <end position="195"/>
    </location>
</feature>
<dbReference type="Proteomes" id="UP000517759">
    <property type="component" value="Unassembled WGS sequence"/>
</dbReference>
<keyword evidence="1" id="KW-0812">Transmembrane</keyword>
<dbReference type="EMBL" id="BSPG01000009">
    <property type="protein sequence ID" value="GLS44104.1"/>
    <property type="molecule type" value="Genomic_DNA"/>
</dbReference>
<feature type="transmembrane region" description="Helical" evidence="1">
    <location>
        <begin position="372"/>
        <end position="391"/>
    </location>
</feature>
<dbReference type="InterPro" id="IPR026467">
    <property type="entry name" value="Ser/Gly_Cys_C_dom"/>
</dbReference>
<reference evidence="2" key="1">
    <citation type="journal article" date="2014" name="Int. J. Syst. Evol. Microbiol.">
        <title>Complete genome of a new Firmicutes species belonging to the dominant human colonic microbiota ('Ruminococcus bicirculans') reveals two chromosomes and a selective capacity to utilize plant glucans.</title>
        <authorList>
            <consortium name="NISC Comparative Sequencing Program"/>
            <person name="Wegmann U."/>
            <person name="Louis P."/>
            <person name="Goesmann A."/>
            <person name="Henrissat B."/>
            <person name="Duncan S.H."/>
            <person name="Flint H.J."/>
        </authorList>
    </citation>
    <scope>NUCLEOTIDE SEQUENCE</scope>
    <source>
        <strain evidence="2">NBRC 107710</strain>
    </source>
</reference>
<organism evidence="3 4">
    <name type="scientific">Methylobacterium brachythecii</name>
    <dbReference type="NCBI Taxonomy" id="1176177"/>
    <lineage>
        <taxon>Bacteria</taxon>
        <taxon>Pseudomonadati</taxon>
        <taxon>Pseudomonadota</taxon>
        <taxon>Alphaproteobacteria</taxon>
        <taxon>Hyphomicrobiales</taxon>
        <taxon>Methylobacteriaceae</taxon>
        <taxon>Methylobacterium</taxon>
    </lineage>
</organism>
<dbReference type="Proteomes" id="UP001156881">
    <property type="component" value="Unassembled WGS sequence"/>
</dbReference>
<dbReference type="AlphaFoldDB" id="A0A7W6F7M8"/>
<evidence type="ECO:0000313" key="3">
    <source>
        <dbReference type="EMBL" id="MBB3903544.1"/>
    </source>
</evidence>
<reference evidence="2" key="4">
    <citation type="submission" date="2023-01" db="EMBL/GenBank/DDBJ databases">
        <title>Draft genome sequence of Methylobacterium brachythecii strain NBRC 107710.</title>
        <authorList>
            <person name="Sun Q."/>
            <person name="Mori K."/>
        </authorList>
    </citation>
    <scope>NUCLEOTIDE SEQUENCE</scope>
    <source>
        <strain evidence="2">NBRC 107710</strain>
    </source>
</reference>
<name>A0A7W6F7M8_9HYPH</name>
<keyword evidence="5" id="KW-1185">Reference proteome</keyword>
<reference evidence="3 4" key="3">
    <citation type="submission" date="2020-08" db="EMBL/GenBank/DDBJ databases">
        <title>Genomic Encyclopedia of Type Strains, Phase IV (KMG-IV): sequencing the most valuable type-strain genomes for metagenomic binning, comparative biology and taxonomic classification.</title>
        <authorList>
            <person name="Goeker M."/>
        </authorList>
    </citation>
    <scope>NUCLEOTIDE SEQUENCE [LARGE SCALE GENOMIC DNA]</scope>
    <source>
        <strain evidence="3 4">DSM 24105</strain>
    </source>
</reference>
<feature type="transmembrane region" description="Helical" evidence="1">
    <location>
        <begin position="346"/>
        <end position="366"/>
    </location>
</feature>
<reference evidence="5" key="2">
    <citation type="journal article" date="2019" name="Int. J. Syst. Evol. Microbiol.">
        <title>The Global Catalogue of Microorganisms (GCM) 10K type strain sequencing project: providing services to taxonomists for standard genome sequencing and annotation.</title>
        <authorList>
            <consortium name="The Broad Institute Genomics Platform"/>
            <consortium name="The Broad Institute Genome Sequencing Center for Infectious Disease"/>
            <person name="Wu L."/>
            <person name="Ma J."/>
        </authorList>
    </citation>
    <scope>NUCLEOTIDE SEQUENCE [LARGE SCALE GENOMIC DNA]</scope>
    <source>
        <strain evidence="5">NBRC 107710</strain>
    </source>
</reference>
<evidence type="ECO:0000256" key="1">
    <source>
        <dbReference type="SAM" id="Phobius"/>
    </source>
</evidence>
<comment type="caution">
    <text evidence="3">The sequence shown here is derived from an EMBL/GenBank/DDBJ whole genome shotgun (WGS) entry which is preliminary data.</text>
</comment>
<feature type="transmembrane region" description="Helical" evidence="1">
    <location>
        <begin position="215"/>
        <end position="234"/>
    </location>
</feature>
<dbReference type="EMBL" id="JACIDN010000005">
    <property type="protein sequence ID" value="MBB3903544.1"/>
    <property type="molecule type" value="Genomic_DNA"/>
</dbReference>
<protein>
    <submittedName>
        <fullName evidence="3">Uncharacterized protein (TIGR04222 family)</fullName>
    </submittedName>
</protein>
<accession>A0A7W6F7M8</accession>
<evidence type="ECO:0000313" key="5">
    <source>
        <dbReference type="Proteomes" id="UP001156881"/>
    </source>
</evidence>
<evidence type="ECO:0000313" key="2">
    <source>
        <dbReference type="EMBL" id="GLS44104.1"/>
    </source>
</evidence>
<keyword evidence="1" id="KW-0472">Membrane</keyword>
<proteinExistence type="predicted"/>
<keyword evidence="1" id="KW-1133">Transmembrane helix</keyword>
<gene>
    <name evidence="2" type="ORF">GCM10007884_20910</name>
    <name evidence="3" type="ORF">GGR33_003053</name>
</gene>
<evidence type="ECO:0000313" key="4">
    <source>
        <dbReference type="Proteomes" id="UP000517759"/>
    </source>
</evidence>
<sequence>MALHEVERVAWTSEQRDLFQRIETHPFERPDHILDFTGRLARDRGWSLDFARGAVAEYRRFCFLAMVFETPVTPSEEVDEVWHQHLTYSRDYWEAWCGSVLRQRLHHDPTEGGPSEQGRYRMQYAETLARYEAFFGPPDQRYWPATHDRFRGRPRYRIVDGDRVLTLRRPAWRGWFARAGSAIVLAAAGLCATPRPASAIPLGVLDWTAGPFLTLYANLIVAGLMLALIGRAVLVSGGRAPTAPNLDPVELALLAGGNGRAADAVIIGLIDAGAASFSTGSGDITVEEQGVRLPRILEPYRGVVAGTVKRKTLVAALAPRLEVVRETLVRSSLVPSQDVTSRIKGWTLLCVAPVFALGLTKIFVGLSRGKPVGFLFAMSLVFLVLTVFALVKAPKRTRAGDRVLSGFRQRHARAARAPLEGELLFAFALGGAAILAGTPYEAYGRHLRAAGDGSSGCGSSGGDGGGSGCGGGGCGGCGGGGD</sequence>